<gene>
    <name evidence="1" type="ORF">KC01_LOCUS25395</name>
</gene>
<organism evidence="1 2">
    <name type="scientific">Knipowitschia caucasica</name>
    <name type="common">Caucasian dwarf goby</name>
    <name type="synonym">Pomatoschistus caucasicus</name>
    <dbReference type="NCBI Taxonomy" id="637954"/>
    <lineage>
        <taxon>Eukaryota</taxon>
        <taxon>Metazoa</taxon>
        <taxon>Chordata</taxon>
        <taxon>Craniata</taxon>
        <taxon>Vertebrata</taxon>
        <taxon>Euteleostomi</taxon>
        <taxon>Actinopterygii</taxon>
        <taxon>Neopterygii</taxon>
        <taxon>Teleostei</taxon>
        <taxon>Neoteleostei</taxon>
        <taxon>Acanthomorphata</taxon>
        <taxon>Gobiaria</taxon>
        <taxon>Gobiiformes</taxon>
        <taxon>Gobioidei</taxon>
        <taxon>Gobiidae</taxon>
        <taxon>Gobiinae</taxon>
        <taxon>Knipowitschia</taxon>
    </lineage>
</organism>
<evidence type="ECO:0000313" key="1">
    <source>
        <dbReference type="EMBL" id="CAL1596770.1"/>
    </source>
</evidence>
<dbReference type="InterPro" id="IPR031390">
    <property type="entry name" value="OFCC1"/>
</dbReference>
<reference evidence="1 2" key="1">
    <citation type="submission" date="2024-04" db="EMBL/GenBank/DDBJ databases">
        <authorList>
            <person name="Waldvogel A.-M."/>
            <person name="Schoenle A."/>
        </authorList>
    </citation>
    <scope>NUCLEOTIDE SEQUENCE [LARGE SCALE GENOMIC DNA]</scope>
</reference>
<dbReference type="EMBL" id="OZ035843">
    <property type="protein sequence ID" value="CAL1596770.1"/>
    <property type="molecule type" value="Genomic_DNA"/>
</dbReference>
<dbReference type="PANTHER" id="PTHR33862:SF3">
    <property type="entry name" value="OROFACIAL CLEFT 1 CANDIDATE GENE 1 PROTEIN"/>
    <property type="match status" value="1"/>
</dbReference>
<keyword evidence="2" id="KW-1185">Reference proteome</keyword>
<name>A0AAV2L6I5_KNICA</name>
<accession>A0AAV2L6I5</accession>
<dbReference type="AlphaFoldDB" id="A0AAV2L6I5"/>
<proteinExistence type="predicted"/>
<dbReference type="Proteomes" id="UP001497482">
    <property type="component" value="Chromosome 21"/>
</dbReference>
<dbReference type="PANTHER" id="PTHR33862">
    <property type="entry name" value="OROFACIAL CLEFT 1 CANDIDATE GENE 1 PROTEIN"/>
    <property type="match status" value="1"/>
</dbReference>
<sequence>MRGLQPGVALPEALELEQCQPHMLYDHIWTEEEPLMISTVMAESPPAEGASPPQGETSTHVTVHTLFLSGLKQKYRQFLRQSDGAIVEVVGDVDLEQRPRSELPGQTSAKQQLRKRKNVFGRARRVEPVRGGCGTSFALQDLS</sequence>
<evidence type="ECO:0000313" key="2">
    <source>
        <dbReference type="Proteomes" id="UP001497482"/>
    </source>
</evidence>
<protein>
    <submittedName>
        <fullName evidence="1">Uncharacterized protein</fullName>
    </submittedName>
</protein>